<dbReference type="InterPro" id="IPR029058">
    <property type="entry name" value="AB_hydrolase_fold"/>
</dbReference>
<proteinExistence type="predicted"/>
<dbReference type="EMBL" id="LR743595">
    <property type="protein sequence ID" value="CAA2624945.1"/>
    <property type="molecule type" value="Genomic_DNA"/>
</dbReference>
<feature type="domain" description="Serine hydrolase" evidence="1">
    <location>
        <begin position="16"/>
        <end position="156"/>
    </location>
</feature>
<gene>
    <name evidence="2" type="ORF">SI7747_08010751</name>
</gene>
<accession>A0A7I8J302</accession>
<dbReference type="Proteomes" id="UP001189122">
    <property type="component" value="Unassembled WGS sequence"/>
</dbReference>
<organism evidence="2">
    <name type="scientific">Spirodela intermedia</name>
    <name type="common">Intermediate duckweed</name>
    <dbReference type="NCBI Taxonomy" id="51605"/>
    <lineage>
        <taxon>Eukaryota</taxon>
        <taxon>Viridiplantae</taxon>
        <taxon>Streptophyta</taxon>
        <taxon>Embryophyta</taxon>
        <taxon>Tracheophyta</taxon>
        <taxon>Spermatophyta</taxon>
        <taxon>Magnoliopsida</taxon>
        <taxon>Liliopsida</taxon>
        <taxon>Araceae</taxon>
        <taxon>Lemnoideae</taxon>
        <taxon>Spirodela</taxon>
    </lineage>
</organism>
<dbReference type="Pfam" id="PF03959">
    <property type="entry name" value="FSH1"/>
    <property type="match status" value="1"/>
</dbReference>
<dbReference type="SUPFAM" id="SSF53474">
    <property type="entry name" value="alpha/beta-Hydrolases"/>
    <property type="match status" value="1"/>
</dbReference>
<sequence length="168" mass="18751">MGNLVAEDDLATATATAKPRVLCLHGFRTSGEIMRKQVLEKWPEAVTSRLDLGKSDVEGIFAPPYYEWFQFDKAFKEYRNFDECLNYIEEFMIQHGPFDGLMGFSQGAILSAALPGMQAKGVALTRVPKLKFVTIIGGTNSLNTGSGRFNLLLFLHISSYNQHIINVK</sequence>
<name>A0A7I8J302_SPIIN</name>
<dbReference type="AlphaFoldDB" id="A0A7I8J302"/>
<dbReference type="Gene3D" id="3.40.50.1820">
    <property type="entry name" value="alpha/beta hydrolase"/>
    <property type="match status" value="1"/>
</dbReference>
<evidence type="ECO:0000313" key="2">
    <source>
        <dbReference type="EMBL" id="CAA2624945.1"/>
    </source>
</evidence>
<dbReference type="InterPro" id="IPR005645">
    <property type="entry name" value="FSH-like_dom"/>
</dbReference>
<dbReference type="EMBL" id="CACRZD030000008">
    <property type="protein sequence ID" value="CAA6664362.1"/>
    <property type="molecule type" value="Genomic_DNA"/>
</dbReference>
<dbReference type="PANTHER" id="PTHR22778">
    <property type="entry name" value="OVARIAN CANCER GENE-2 PROTEIN-RELATED"/>
    <property type="match status" value="1"/>
</dbReference>
<keyword evidence="3" id="KW-1185">Reference proteome</keyword>
<evidence type="ECO:0000259" key="1">
    <source>
        <dbReference type="Pfam" id="PF03959"/>
    </source>
</evidence>
<dbReference type="PANTHER" id="PTHR22778:SF51">
    <property type="entry name" value="DIHYDROFOLATE REDUCTASE"/>
    <property type="match status" value="1"/>
</dbReference>
<protein>
    <recommendedName>
        <fullName evidence="1">Serine hydrolase domain-containing protein</fullName>
    </recommendedName>
</protein>
<reference evidence="2 3" key="1">
    <citation type="submission" date="2019-12" db="EMBL/GenBank/DDBJ databases">
        <authorList>
            <person name="Scholz U."/>
            <person name="Mascher M."/>
            <person name="Fiebig A."/>
        </authorList>
    </citation>
    <scope>NUCLEOTIDE SEQUENCE</scope>
</reference>
<evidence type="ECO:0000313" key="3">
    <source>
        <dbReference type="Proteomes" id="UP001189122"/>
    </source>
</evidence>